<feature type="domain" description="Fumarate lyase N-terminal" evidence="5">
    <location>
        <begin position="96"/>
        <end position="300"/>
    </location>
</feature>
<dbReference type="InterPro" id="IPR024083">
    <property type="entry name" value="Fumarase/histidase_N"/>
</dbReference>
<proteinExistence type="predicted"/>
<reference evidence="6 7" key="1">
    <citation type="submission" date="2020-07" db="EMBL/GenBank/DDBJ databases">
        <title>Genomic Encyclopedia of Type Strains, Phase IV (KMG-IV): sequencing the most valuable type-strain genomes for metagenomic binning, comparative biology and taxonomic classification.</title>
        <authorList>
            <person name="Goeker M."/>
        </authorList>
    </citation>
    <scope>NUCLEOTIDE SEQUENCE [LARGE SCALE GENOMIC DNA]</scope>
    <source>
        <strain evidence="6 7">DSM 45533</strain>
    </source>
</reference>
<dbReference type="InterPro" id="IPR000362">
    <property type="entry name" value="Fumarate_lyase_fam"/>
</dbReference>
<dbReference type="RefSeq" id="WP_181615316.1">
    <property type="nucleotide sequence ID" value="NZ_BAABAM010000008.1"/>
</dbReference>
<comment type="pathway">
    <text evidence="1">Amino-acid biosynthesis; L-arginine biosynthesis; L-arginine from L-ornithine and carbamoyl phosphate: step 3/3.</text>
</comment>
<dbReference type="Gene3D" id="1.10.40.30">
    <property type="entry name" value="Fumarase/aspartase (C-terminal domain)"/>
    <property type="match status" value="1"/>
</dbReference>
<dbReference type="InterPro" id="IPR022761">
    <property type="entry name" value="Fumarate_lyase_N"/>
</dbReference>
<dbReference type="SUPFAM" id="SSF48557">
    <property type="entry name" value="L-aspartase-like"/>
    <property type="match status" value="1"/>
</dbReference>
<name>A0A7W0HVA0_9ACTN</name>
<dbReference type="GO" id="GO:0042450">
    <property type="term" value="P:L-arginine biosynthetic process via ornithine"/>
    <property type="evidence" value="ECO:0007669"/>
    <property type="project" value="InterPro"/>
</dbReference>
<dbReference type="Proteomes" id="UP000530928">
    <property type="component" value="Unassembled WGS sequence"/>
</dbReference>
<dbReference type="InterPro" id="IPR009049">
    <property type="entry name" value="Argininosuccinate_lyase"/>
</dbReference>
<dbReference type="Pfam" id="PF00206">
    <property type="entry name" value="Lyase_1"/>
    <property type="match status" value="1"/>
</dbReference>
<dbReference type="UniPathway" id="UPA00068">
    <property type="reaction ID" value="UER00114"/>
</dbReference>
<dbReference type="GO" id="GO:0004056">
    <property type="term" value="F:argininosuccinate lyase activity"/>
    <property type="evidence" value="ECO:0007669"/>
    <property type="project" value="UniProtKB-EC"/>
</dbReference>
<organism evidence="6 7">
    <name type="scientific">Nonomuraea soli</name>
    <dbReference type="NCBI Taxonomy" id="1032476"/>
    <lineage>
        <taxon>Bacteria</taxon>
        <taxon>Bacillati</taxon>
        <taxon>Actinomycetota</taxon>
        <taxon>Actinomycetes</taxon>
        <taxon>Streptosporangiales</taxon>
        <taxon>Streptosporangiaceae</taxon>
        <taxon>Nonomuraea</taxon>
    </lineage>
</organism>
<comment type="caution">
    <text evidence="6">The sequence shown here is derived from an EMBL/GenBank/DDBJ whole genome shotgun (WGS) entry which is preliminary data.</text>
</comment>
<dbReference type="PANTHER" id="PTHR43814:SF1">
    <property type="entry name" value="ARGININOSUCCINATE LYASE"/>
    <property type="match status" value="1"/>
</dbReference>
<evidence type="ECO:0000256" key="4">
    <source>
        <dbReference type="ARBA" id="ARBA00023239"/>
    </source>
</evidence>
<keyword evidence="7" id="KW-1185">Reference proteome</keyword>
<dbReference type="Gene3D" id="1.10.275.10">
    <property type="entry name" value="Fumarase/aspartase (N-terminal domain)"/>
    <property type="match status" value="1"/>
</dbReference>
<keyword evidence="3" id="KW-0055">Arginine biosynthesis</keyword>
<accession>A0A7W0HVA0</accession>
<dbReference type="PRINTS" id="PR00149">
    <property type="entry name" value="FUMRATELYASE"/>
</dbReference>
<dbReference type="EC" id="4.3.2.1" evidence="2"/>
<evidence type="ECO:0000256" key="3">
    <source>
        <dbReference type="ARBA" id="ARBA00022571"/>
    </source>
</evidence>
<evidence type="ECO:0000259" key="5">
    <source>
        <dbReference type="Pfam" id="PF00206"/>
    </source>
</evidence>
<sequence>MIPTGRIKQAPAELLDQEVLGRRFEWEMRHLLRHYQWIELAHLDEYLRMELLDHDTAAAIRRRLLDLTADRVTAERSSAMSDALFALERCVHNGLTEKAGAWHVDRSRNDVQACAQLMLGRERLLGVAAAVTGLARAARKVAARHDRSVMPGYTQHQTAQAITFGFYLAALAESATASAESLHALYDSINLSPLGAGAFAGLELPWDRARLADALGFSGPQPHALTAVASRAWASRIAAELSVLGTTLSRFLTDLIWWSGSSCRFLDLPDELAGISSVMPHKRNFPVLERARGMSGHLVGLSVDLMVGQRNTGYTNLVEVSKESTRFLEDLFSLCGTMLALTEQVVRRLRFQRERAARAVRGDLLAASTVANRLTLEHGIPARTAQVVVGAWILAATQELGPGDDLTPGLLTADGLAKAAADQGHPLSVTEVWLRTLLDAEASVARRRTSGSTRPEEVHRLLEGVDLRLAAVARRAGAQSVRLSSAWQRTSGQKAGDAA</sequence>
<protein>
    <recommendedName>
        <fullName evidence="2">argininosuccinate lyase</fullName>
        <ecNumber evidence="2">4.3.2.1</ecNumber>
    </recommendedName>
</protein>
<gene>
    <name evidence="6" type="ORF">HNR30_007982</name>
</gene>
<keyword evidence="3" id="KW-0028">Amino-acid biosynthesis</keyword>
<dbReference type="Gene3D" id="1.20.200.10">
    <property type="entry name" value="Fumarase/aspartase (Central domain)"/>
    <property type="match status" value="1"/>
</dbReference>
<dbReference type="InterPro" id="IPR008948">
    <property type="entry name" value="L-Aspartase-like"/>
</dbReference>
<dbReference type="PRINTS" id="PR00145">
    <property type="entry name" value="ARGSUCLYASE"/>
</dbReference>
<dbReference type="PANTHER" id="PTHR43814">
    <property type="entry name" value="ARGININOSUCCINATE LYASE"/>
    <property type="match status" value="1"/>
</dbReference>
<evidence type="ECO:0000256" key="1">
    <source>
        <dbReference type="ARBA" id="ARBA00004941"/>
    </source>
</evidence>
<evidence type="ECO:0000313" key="6">
    <source>
        <dbReference type="EMBL" id="MBA2896591.1"/>
    </source>
</evidence>
<dbReference type="EMBL" id="JACDUR010000009">
    <property type="protein sequence ID" value="MBA2896591.1"/>
    <property type="molecule type" value="Genomic_DNA"/>
</dbReference>
<evidence type="ECO:0000256" key="2">
    <source>
        <dbReference type="ARBA" id="ARBA00012338"/>
    </source>
</evidence>
<dbReference type="GO" id="GO:0005829">
    <property type="term" value="C:cytosol"/>
    <property type="evidence" value="ECO:0007669"/>
    <property type="project" value="TreeGrafter"/>
</dbReference>
<evidence type="ECO:0000313" key="7">
    <source>
        <dbReference type="Proteomes" id="UP000530928"/>
    </source>
</evidence>
<keyword evidence="4 6" id="KW-0456">Lyase</keyword>
<dbReference type="AlphaFoldDB" id="A0A7W0HVA0"/>